<comment type="caution">
    <text evidence="1">The sequence shown here is derived from an EMBL/GenBank/DDBJ whole genome shotgun (WGS) entry which is preliminary data.</text>
</comment>
<dbReference type="RefSeq" id="WP_345250769.1">
    <property type="nucleotide sequence ID" value="NZ_BAABFO010000015.1"/>
</dbReference>
<reference evidence="2" key="1">
    <citation type="journal article" date="2019" name="Int. J. Syst. Evol. Microbiol.">
        <title>The Global Catalogue of Microorganisms (GCM) 10K type strain sequencing project: providing services to taxonomists for standard genome sequencing and annotation.</title>
        <authorList>
            <consortium name="The Broad Institute Genomics Platform"/>
            <consortium name="The Broad Institute Genome Sequencing Center for Infectious Disease"/>
            <person name="Wu L."/>
            <person name="Ma J."/>
        </authorList>
    </citation>
    <scope>NUCLEOTIDE SEQUENCE [LARGE SCALE GENOMIC DNA]</scope>
    <source>
        <strain evidence="2">JCM 17666</strain>
    </source>
</reference>
<keyword evidence="2" id="KW-1185">Reference proteome</keyword>
<organism evidence="1 2">
    <name type="scientific">Pigmentiphaga soli</name>
    <dbReference type="NCBI Taxonomy" id="1007095"/>
    <lineage>
        <taxon>Bacteria</taxon>
        <taxon>Pseudomonadati</taxon>
        <taxon>Pseudomonadota</taxon>
        <taxon>Betaproteobacteria</taxon>
        <taxon>Burkholderiales</taxon>
        <taxon>Alcaligenaceae</taxon>
        <taxon>Pigmentiphaga</taxon>
    </lineage>
</organism>
<proteinExistence type="predicted"/>
<dbReference type="SUPFAM" id="SSF46785">
    <property type="entry name" value="Winged helix' DNA-binding domain"/>
    <property type="match status" value="1"/>
</dbReference>
<evidence type="ECO:0000313" key="2">
    <source>
        <dbReference type="Proteomes" id="UP001501671"/>
    </source>
</evidence>
<dbReference type="Pfam" id="PF25212">
    <property type="entry name" value="HVO_A0114"/>
    <property type="match status" value="1"/>
</dbReference>
<accession>A0ABP8HA56</accession>
<name>A0ABP8HA56_9BURK</name>
<gene>
    <name evidence="1" type="ORF">GCM10023144_31000</name>
</gene>
<dbReference type="InterPro" id="IPR036390">
    <property type="entry name" value="WH_DNA-bd_sf"/>
</dbReference>
<protein>
    <submittedName>
        <fullName evidence="1">Transcriptional regulator</fullName>
    </submittedName>
</protein>
<sequence length="126" mass="13400">MNTVTLSVASQEDVTRRFLAAFDGEPQGAHISFESPEVLWKVLTAKRWGILQAMAGQGGMPIREVARRVGRDVKAVHADVHALLKAGILDRAGTGVAFPYDAVHVDFTLQGAPEGTGANAAAQHRA</sequence>
<dbReference type="Proteomes" id="UP001501671">
    <property type="component" value="Unassembled WGS sequence"/>
</dbReference>
<dbReference type="EMBL" id="BAABFO010000015">
    <property type="protein sequence ID" value="GAA4336543.1"/>
    <property type="molecule type" value="Genomic_DNA"/>
</dbReference>
<evidence type="ECO:0000313" key="1">
    <source>
        <dbReference type="EMBL" id="GAA4336543.1"/>
    </source>
</evidence>